<dbReference type="AlphaFoldDB" id="I1Q3B5"/>
<dbReference type="HOGENOM" id="CLU_2874553_0_0_1"/>
<organism evidence="3 4">
    <name type="scientific">Oryza glaberrima</name>
    <name type="common">African rice</name>
    <dbReference type="NCBI Taxonomy" id="4538"/>
    <lineage>
        <taxon>Eukaryota</taxon>
        <taxon>Viridiplantae</taxon>
        <taxon>Streptophyta</taxon>
        <taxon>Embryophyta</taxon>
        <taxon>Tracheophyta</taxon>
        <taxon>Spermatophyta</taxon>
        <taxon>Magnoliopsida</taxon>
        <taxon>Liliopsida</taxon>
        <taxon>Poales</taxon>
        <taxon>Poaceae</taxon>
        <taxon>BOP clade</taxon>
        <taxon>Oryzoideae</taxon>
        <taxon>Oryzeae</taxon>
        <taxon>Oryzinae</taxon>
        <taxon>Oryza</taxon>
    </lineage>
</organism>
<proteinExistence type="predicted"/>
<keyword evidence="2" id="KW-0812">Transmembrane</keyword>
<name>I1Q3B5_ORYGL</name>
<keyword evidence="2" id="KW-1133">Transmembrane helix</keyword>
<feature type="transmembrane region" description="Helical" evidence="2">
    <location>
        <begin position="13"/>
        <end position="32"/>
    </location>
</feature>
<protein>
    <submittedName>
        <fullName evidence="3">Uncharacterized protein</fullName>
    </submittedName>
</protein>
<evidence type="ECO:0000256" key="1">
    <source>
        <dbReference type="SAM" id="MobiDB-lite"/>
    </source>
</evidence>
<keyword evidence="4" id="KW-1185">Reference proteome</keyword>
<evidence type="ECO:0000313" key="4">
    <source>
        <dbReference type="Proteomes" id="UP000007306"/>
    </source>
</evidence>
<reference evidence="3 4" key="2">
    <citation type="submission" date="2018-04" db="EMBL/GenBank/DDBJ databases">
        <title>OglaRS2 (Oryza glaberrima Reference Sequence Version 2).</title>
        <authorList>
            <person name="Zhang J."/>
            <person name="Kudrna D."/>
            <person name="Lee S."/>
            <person name="Talag J."/>
            <person name="Rajasekar S."/>
            <person name="Wing R.A."/>
        </authorList>
    </citation>
    <scope>NUCLEOTIDE SEQUENCE [LARGE SCALE GENOMIC DNA]</scope>
    <source>
        <strain evidence="3 4">cv. IRGC 96717</strain>
    </source>
</reference>
<sequence>TSFTSTKSSSNGYFDRIIAVLMAVCMAIINLVRSVKDLAAKRLPDKNESQHKYSTLYPDSMPKE</sequence>
<dbReference type="Gramene" id="ORGLA06G0162800.1">
    <property type="protein sequence ID" value="ORGLA06G0162800.1"/>
    <property type="gene ID" value="ORGLA06G0162800"/>
</dbReference>
<accession>I1Q3B5</accession>
<dbReference type="STRING" id="4538.I1Q3B5"/>
<keyword evidence="2" id="KW-0472">Membrane</keyword>
<dbReference type="Proteomes" id="UP000007306">
    <property type="component" value="Chromosome 6"/>
</dbReference>
<reference evidence="3" key="1">
    <citation type="submission" date="2015-06" db="UniProtKB">
        <authorList>
            <consortium name="EnsemblPlants"/>
        </authorList>
    </citation>
    <scope>IDENTIFICATION</scope>
</reference>
<dbReference type="EnsemblPlants" id="ORGLA06G0162800.1">
    <property type="protein sequence ID" value="ORGLA06G0162800.1"/>
    <property type="gene ID" value="ORGLA06G0162800"/>
</dbReference>
<evidence type="ECO:0000313" key="3">
    <source>
        <dbReference type="EnsemblPlants" id="ORGLA06G0162800.1"/>
    </source>
</evidence>
<evidence type="ECO:0000256" key="2">
    <source>
        <dbReference type="SAM" id="Phobius"/>
    </source>
</evidence>
<feature type="region of interest" description="Disordered" evidence="1">
    <location>
        <begin position="45"/>
        <end position="64"/>
    </location>
</feature>